<dbReference type="Proteomes" id="UP000075655">
    <property type="component" value="Unassembled WGS sequence"/>
</dbReference>
<feature type="non-terminal residue" evidence="1">
    <location>
        <position position="71"/>
    </location>
</feature>
<proteinExistence type="predicted"/>
<dbReference type="AlphaFoldDB" id="A0A149S5N3"/>
<reference evidence="1 2" key="1">
    <citation type="submission" date="2015-06" db="EMBL/GenBank/DDBJ databases">
        <title>Improved classification and identification of acetic acid bacteria using matrix-assisted laser desorption/ionization time-of-flight mass spectrometry; Gluconobacter nephelii and Gluconobacter uchimurae are later heterotypic synonyms of Gluconobacter japonicus and Gluconobacter oxydans, respectively.</title>
        <authorList>
            <person name="Li L."/>
            <person name="Cleenwerck I."/>
            <person name="De Vuyst L."/>
            <person name="Vandamme P."/>
        </authorList>
    </citation>
    <scope>NUCLEOTIDE SEQUENCE [LARGE SCALE GENOMIC DNA]</scope>
    <source>
        <strain evidence="1 2">LMG 1676</strain>
    </source>
</reference>
<name>A0A149S5N3_GLUOY</name>
<organism evidence="1 2">
    <name type="scientific">Gluconobacter oxydans</name>
    <name type="common">Gluconobacter suboxydans</name>
    <dbReference type="NCBI Taxonomy" id="442"/>
    <lineage>
        <taxon>Bacteria</taxon>
        <taxon>Pseudomonadati</taxon>
        <taxon>Pseudomonadota</taxon>
        <taxon>Alphaproteobacteria</taxon>
        <taxon>Acetobacterales</taxon>
        <taxon>Acetobacteraceae</taxon>
        <taxon>Gluconobacter</taxon>
    </lineage>
</organism>
<dbReference type="EMBL" id="LHZG01000106">
    <property type="protein sequence ID" value="KXV22040.1"/>
    <property type="molecule type" value="Genomic_DNA"/>
</dbReference>
<evidence type="ECO:0000313" key="2">
    <source>
        <dbReference type="Proteomes" id="UP000075655"/>
    </source>
</evidence>
<accession>A0A149S5N3</accession>
<sequence>MNTTVSPWHKLEMFDGIGDPRLRPVSSCFFQGAIEQLPRRPHEWPSLKILLISRLFADKDEGTSKNRAFLI</sequence>
<protein>
    <submittedName>
        <fullName evidence="1">Uncharacterized protein</fullName>
    </submittedName>
</protein>
<evidence type="ECO:0000313" key="1">
    <source>
        <dbReference type="EMBL" id="KXV22040.1"/>
    </source>
</evidence>
<comment type="caution">
    <text evidence="1">The sequence shown here is derived from an EMBL/GenBank/DDBJ whole genome shotgun (WGS) entry which is preliminary data.</text>
</comment>
<gene>
    <name evidence="1" type="ORF">AD934_01800</name>
</gene>